<accession>A0A975BF24</accession>
<keyword evidence="3" id="KW-1185">Reference proteome</keyword>
<gene>
    <name evidence="2" type="ORF">dnm_001160</name>
</gene>
<evidence type="ECO:0000256" key="1">
    <source>
        <dbReference type="SAM" id="Phobius"/>
    </source>
</evidence>
<protein>
    <submittedName>
        <fullName evidence="2">Uncharacterized protein</fullName>
    </submittedName>
</protein>
<keyword evidence="1" id="KW-1133">Transmembrane helix</keyword>
<keyword evidence="1" id="KW-0472">Membrane</keyword>
<dbReference type="AlphaFoldDB" id="A0A975BF24"/>
<dbReference type="KEGG" id="dmm:dnm_001160"/>
<reference evidence="2" key="1">
    <citation type="journal article" date="2021" name="Microb. Physiol.">
        <title>Proteogenomic Insights into the Physiology of Marine, Sulfate-Reducing, Filamentous Desulfonema limicola and Desulfonema magnum.</title>
        <authorList>
            <person name="Schnaars V."/>
            <person name="Wohlbrand L."/>
            <person name="Scheve S."/>
            <person name="Hinrichs C."/>
            <person name="Reinhardt R."/>
            <person name="Rabus R."/>
        </authorList>
    </citation>
    <scope>NUCLEOTIDE SEQUENCE</scope>
    <source>
        <strain evidence="2">4be13</strain>
    </source>
</reference>
<sequence length="346" mass="37543">MQNHRNGIIFVRAVIIFICVISGFTAKAACAREVDPSSEDRHSIAISAPATGVYAVMRDPLSVENPCEEGFDQLAFCASSVGEDMGGGKLRLVIRYRISQGNPFESPVPPTSDECYHIVEEMGENFFIPSDSPATFAAALSKPVPLWATDVCFYLVYKGKIGSEEDAAAAGFKDISEPTPLWVFNAMDKICLFSQIYKAGSPDALSAVDNSANGGDENGEDNEYGTDPIDISELTYSFSPAGTPLFTLAAGDHFTPFALLTDYEFDVGYAYMTSSGSESGESRRSGIKNQYEASSSLNMDSQGQVRKFPTFVKFRDVFMYGGSTLIHIIRPYPEGGSSCPLPAYDY</sequence>
<proteinExistence type="predicted"/>
<feature type="transmembrane region" description="Helical" evidence="1">
    <location>
        <begin position="7"/>
        <end position="26"/>
    </location>
</feature>
<dbReference type="EMBL" id="CP061800">
    <property type="protein sequence ID" value="QTA84123.1"/>
    <property type="molecule type" value="Genomic_DNA"/>
</dbReference>
<evidence type="ECO:0000313" key="2">
    <source>
        <dbReference type="EMBL" id="QTA84123.1"/>
    </source>
</evidence>
<evidence type="ECO:0000313" key="3">
    <source>
        <dbReference type="Proteomes" id="UP000663722"/>
    </source>
</evidence>
<dbReference type="RefSeq" id="WP_207680739.1">
    <property type="nucleotide sequence ID" value="NZ_CP061800.1"/>
</dbReference>
<organism evidence="2 3">
    <name type="scientific">Desulfonema magnum</name>
    <dbReference type="NCBI Taxonomy" id="45655"/>
    <lineage>
        <taxon>Bacteria</taxon>
        <taxon>Pseudomonadati</taxon>
        <taxon>Thermodesulfobacteriota</taxon>
        <taxon>Desulfobacteria</taxon>
        <taxon>Desulfobacterales</taxon>
        <taxon>Desulfococcaceae</taxon>
        <taxon>Desulfonema</taxon>
    </lineage>
</organism>
<name>A0A975BF24_9BACT</name>
<keyword evidence="1" id="KW-0812">Transmembrane</keyword>
<dbReference type="Proteomes" id="UP000663722">
    <property type="component" value="Chromosome"/>
</dbReference>